<accession>A0ABV3G1L1</accession>
<organism evidence="1 2">
    <name type="scientific">Nocardia aurea</name>
    <dbReference type="NCBI Taxonomy" id="2144174"/>
    <lineage>
        <taxon>Bacteria</taxon>
        <taxon>Bacillati</taxon>
        <taxon>Actinomycetota</taxon>
        <taxon>Actinomycetes</taxon>
        <taxon>Mycobacteriales</taxon>
        <taxon>Nocardiaceae</taxon>
        <taxon>Nocardia</taxon>
    </lineage>
</organism>
<proteinExistence type="predicted"/>
<keyword evidence="2" id="KW-1185">Reference proteome</keyword>
<dbReference type="EMBL" id="JBFAKC010000016">
    <property type="protein sequence ID" value="MEV0711559.1"/>
    <property type="molecule type" value="Genomic_DNA"/>
</dbReference>
<evidence type="ECO:0000313" key="2">
    <source>
        <dbReference type="Proteomes" id="UP001551695"/>
    </source>
</evidence>
<name>A0ABV3G1L1_9NOCA</name>
<sequence length="240" mass="25072">MPNFNEDLVIKGHDLVLKHAGGDVLARLDENGSLTMHREIAGKAVQVLQFAAGQIFGAPFTLLMVGAEQAPGTIQVRGSIVVKDGKNEERIKLDGDKGDIILSNADAAEDFEVATGTDVAAGMVMVLGEDGKLTPCTSAYDQSAVGVISGAGRYRPGLVFDRGAEPDDHRVPISVMGKVSCRADASFGSIRVGDLLTTSHSPGYAMKATDLTRAFGTIIGKALGPLTDGRGLVPILISLQ</sequence>
<gene>
    <name evidence="1" type="ORF">AB0I48_28745</name>
</gene>
<dbReference type="Proteomes" id="UP001551695">
    <property type="component" value="Unassembled WGS sequence"/>
</dbReference>
<dbReference type="RefSeq" id="WP_357788020.1">
    <property type="nucleotide sequence ID" value="NZ_JBFAKC010000016.1"/>
</dbReference>
<protein>
    <submittedName>
        <fullName evidence="1">Uncharacterized protein</fullName>
    </submittedName>
</protein>
<evidence type="ECO:0000313" key="1">
    <source>
        <dbReference type="EMBL" id="MEV0711559.1"/>
    </source>
</evidence>
<comment type="caution">
    <text evidence="1">The sequence shown here is derived from an EMBL/GenBank/DDBJ whole genome shotgun (WGS) entry which is preliminary data.</text>
</comment>
<reference evidence="1 2" key="1">
    <citation type="submission" date="2024-06" db="EMBL/GenBank/DDBJ databases">
        <title>The Natural Products Discovery Center: Release of the First 8490 Sequenced Strains for Exploring Actinobacteria Biosynthetic Diversity.</title>
        <authorList>
            <person name="Kalkreuter E."/>
            <person name="Kautsar S.A."/>
            <person name="Yang D."/>
            <person name="Bader C.D."/>
            <person name="Teijaro C.N."/>
            <person name="Fluegel L."/>
            <person name="Davis C.M."/>
            <person name="Simpson J.R."/>
            <person name="Lauterbach L."/>
            <person name="Steele A.D."/>
            <person name="Gui C."/>
            <person name="Meng S."/>
            <person name="Li G."/>
            <person name="Viehrig K."/>
            <person name="Ye F."/>
            <person name="Su P."/>
            <person name="Kiefer A.F."/>
            <person name="Nichols A."/>
            <person name="Cepeda A.J."/>
            <person name="Yan W."/>
            <person name="Fan B."/>
            <person name="Jiang Y."/>
            <person name="Adhikari A."/>
            <person name="Zheng C.-J."/>
            <person name="Schuster L."/>
            <person name="Cowan T.M."/>
            <person name="Smanski M.J."/>
            <person name="Chevrette M.G."/>
            <person name="De Carvalho L.P.S."/>
            <person name="Shen B."/>
        </authorList>
    </citation>
    <scope>NUCLEOTIDE SEQUENCE [LARGE SCALE GENOMIC DNA]</scope>
    <source>
        <strain evidence="1 2">NPDC050403</strain>
    </source>
</reference>